<evidence type="ECO:0000259" key="5">
    <source>
        <dbReference type="PROSITE" id="PS50022"/>
    </source>
</evidence>
<dbReference type="PROSITE" id="PS50022">
    <property type="entry name" value="FA58C_3"/>
    <property type="match status" value="1"/>
</dbReference>
<dbReference type="PANTHER" id="PTHR43536:SF1">
    <property type="entry name" value="MANNOSYLGLYCOPROTEIN ENDO-BETA-MANNOSIDASE"/>
    <property type="match status" value="1"/>
</dbReference>
<protein>
    <submittedName>
        <fullName evidence="6">Discoidin domain-containing protein</fullName>
    </submittedName>
</protein>
<dbReference type="InterPro" id="IPR041351">
    <property type="entry name" value="Ig_GlcNase"/>
</dbReference>
<comment type="caution">
    <text evidence="6">The sequence shown here is derived from an EMBL/GenBank/DDBJ whole genome shotgun (WGS) entry which is preliminary data.</text>
</comment>
<dbReference type="InterPro" id="IPR043534">
    <property type="entry name" value="EBDG/EBM"/>
</dbReference>
<dbReference type="InterPro" id="IPR000421">
    <property type="entry name" value="FA58C"/>
</dbReference>
<dbReference type="PANTHER" id="PTHR43536">
    <property type="entry name" value="MANNOSYLGLYCOPROTEIN ENDO-BETA-MANNOSIDASE"/>
    <property type="match status" value="1"/>
</dbReference>
<dbReference type="InterPro" id="IPR006102">
    <property type="entry name" value="Ig-like_GH2"/>
</dbReference>
<dbReference type="InterPro" id="IPR036156">
    <property type="entry name" value="Beta-gal/glucu_dom_sf"/>
</dbReference>
<feature type="signal peptide" evidence="4">
    <location>
        <begin position="1"/>
        <end position="20"/>
    </location>
</feature>
<proteinExistence type="inferred from homology"/>
<dbReference type="InterPro" id="IPR008979">
    <property type="entry name" value="Galactose-bd-like_sf"/>
</dbReference>
<keyword evidence="2" id="KW-0378">Hydrolase</keyword>
<dbReference type="Pfam" id="PF00703">
    <property type="entry name" value="Glyco_hydro_2"/>
    <property type="match status" value="1"/>
</dbReference>
<dbReference type="SUPFAM" id="SSF51445">
    <property type="entry name" value="(Trans)glycosidases"/>
    <property type="match status" value="1"/>
</dbReference>
<dbReference type="Pfam" id="PF18368">
    <property type="entry name" value="Ig_GlcNase"/>
    <property type="match status" value="1"/>
</dbReference>
<accession>A0ABV3ZNF2</accession>
<evidence type="ECO:0000313" key="7">
    <source>
        <dbReference type="Proteomes" id="UP001560573"/>
    </source>
</evidence>
<keyword evidence="3" id="KW-0326">Glycosidase</keyword>
<comment type="similarity">
    <text evidence="1">Belongs to the glycosyl hydrolase 2 family.</text>
</comment>
<dbReference type="EMBL" id="JAULBC010000012">
    <property type="protein sequence ID" value="MEX6691035.1"/>
    <property type="molecule type" value="Genomic_DNA"/>
</dbReference>
<name>A0ABV3ZNF2_9BACT</name>
<organism evidence="6 7">
    <name type="scientific">Danxiaibacter flavus</name>
    <dbReference type="NCBI Taxonomy" id="3049108"/>
    <lineage>
        <taxon>Bacteria</taxon>
        <taxon>Pseudomonadati</taxon>
        <taxon>Bacteroidota</taxon>
        <taxon>Chitinophagia</taxon>
        <taxon>Chitinophagales</taxon>
        <taxon>Chitinophagaceae</taxon>
        <taxon>Danxiaibacter</taxon>
    </lineage>
</organism>
<gene>
    <name evidence="6" type="ORF">QTN47_26235</name>
</gene>
<dbReference type="InterPro" id="IPR017853">
    <property type="entry name" value="GH"/>
</dbReference>
<feature type="chain" id="PRO_5047458775" evidence="4">
    <location>
        <begin position="21"/>
        <end position="974"/>
    </location>
</feature>
<dbReference type="Gene3D" id="2.60.40.10">
    <property type="entry name" value="Immunoglobulins"/>
    <property type="match status" value="3"/>
</dbReference>
<dbReference type="Pfam" id="PF00754">
    <property type="entry name" value="F5_F8_type_C"/>
    <property type="match status" value="1"/>
</dbReference>
<dbReference type="Pfam" id="PF22666">
    <property type="entry name" value="Glyco_hydro_2_N2"/>
    <property type="match status" value="1"/>
</dbReference>
<sequence>MAFKTEMLLIFLTGAMYAHAQQKISLNSDNKEVQWKVKPQDEVRTDSVKMYTTSYSDGNWVNAVVPGTVFTSYVNVGVEKDPNYGDNIYQVDKSKYNKNFWYRTTFAVPVANSDKQIWLNFEGINRKGEIFLNGVRLGLLDGFMHRGKFNITGIVKKNEQNILAVLVQYPPLPIANHQSPTYISGDGWDWMPSVPGLLSGITDDVYLAVTGGVTVVDPWIRTTVPSKDKGIIHLKFDLTNAGAKDEKGECIVTINPGNIRLHKKVDIKSGQTINVSFDSTHYKDLVINHPKLWWPNGYGEPNLYTCDLKYVAGNDTSDSKRINFGIREYSYDTAGSVFHIYVNGERIYVKGGNWGMSEYLLRCRGEEYDTKVKLHKEMNMNMIRNWIGSVTDEEFYDACDKYGMLVWDDFWLNSHPNLPDDIMAFNLNAVEKIKRLRNHPGIAVWCGDNEGYPLPPLNGWLRENVKTFDNGDRWYQPNSHSDALTGSGPWANFPADWYFTKYPGGFGGNRGWGFRTEIGTAVFTTFESFKKFMPEKDWWPRNDMWDKHFFGKSAANGGPDIYERSLNARYGKATGIEDFCRKAQLLNIETNKALFEGWLHNMWNDASGVMTWMSQSAYPSFVWQTYDYYYDLNGAYWGVKKACEPVHIQMNPADNAVNVINTTCESLSDLTAEARVYNMDGTVQEKYSKSLAVRAPSNASTPCFKVDFLMDNLAYRKTVVASSSPGDFEPAECIVDNNTSSRWASRSNDNEWIYVDLGQPTEVGSVVLNWETAYAKVYKLQIATDTTNWQDVYATTDGKGGTETIKIKPVTARYIKMLGIKRATQWGYSLYEMQVFSSKKVESGLSAVHFVKLSLKNKKGHLLSDNFYWRSTRPNDYTALNALPKATVKVSTSILKSSGKAVILATVANSNKAVAFAVHVQAVRKSDGERIFPAVMNDNYFTLLKGESKTVTIEFDEKLLGNGEYSIVAEPYNK</sequence>
<dbReference type="SUPFAM" id="SSF49785">
    <property type="entry name" value="Galactose-binding domain-like"/>
    <property type="match status" value="2"/>
</dbReference>
<evidence type="ECO:0000256" key="1">
    <source>
        <dbReference type="ARBA" id="ARBA00007401"/>
    </source>
</evidence>
<evidence type="ECO:0000256" key="3">
    <source>
        <dbReference type="ARBA" id="ARBA00023295"/>
    </source>
</evidence>
<keyword evidence="7" id="KW-1185">Reference proteome</keyword>
<dbReference type="RefSeq" id="WP_369332451.1">
    <property type="nucleotide sequence ID" value="NZ_JAULBC010000012.1"/>
</dbReference>
<evidence type="ECO:0000313" key="6">
    <source>
        <dbReference type="EMBL" id="MEX6691035.1"/>
    </source>
</evidence>
<dbReference type="Gene3D" id="3.20.20.80">
    <property type="entry name" value="Glycosidases"/>
    <property type="match status" value="1"/>
</dbReference>
<dbReference type="Proteomes" id="UP001560573">
    <property type="component" value="Unassembled WGS sequence"/>
</dbReference>
<feature type="domain" description="F5/8 type C" evidence="5">
    <location>
        <begin position="703"/>
        <end position="838"/>
    </location>
</feature>
<dbReference type="Gene3D" id="2.60.120.260">
    <property type="entry name" value="Galactose-binding domain-like"/>
    <property type="match status" value="2"/>
</dbReference>
<evidence type="ECO:0000256" key="4">
    <source>
        <dbReference type="SAM" id="SignalP"/>
    </source>
</evidence>
<dbReference type="SUPFAM" id="SSF49303">
    <property type="entry name" value="beta-Galactosidase/glucuronidase domain"/>
    <property type="match status" value="3"/>
</dbReference>
<dbReference type="InterPro" id="IPR013783">
    <property type="entry name" value="Ig-like_fold"/>
</dbReference>
<evidence type="ECO:0000256" key="2">
    <source>
        <dbReference type="ARBA" id="ARBA00022801"/>
    </source>
</evidence>
<dbReference type="InterPro" id="IPR054593">
    <property type="entry name" value="Beta-mannosidase-like_N2"/>
</dbReference>
<keyword evidence="4" id="KW-0732">Signal</keyword>
<reference evidence="6 7" key="1">
    <citation type="submission" date="2023-07" db="EMBL/GenBank/DDBJ databases">
        <authorList>
            <person name="Lian W.-H."/>
        </authorList>
    </citation>
    <scope>NUCLEOTIDE SEQUENCE [LARGE SCALE GENOMIC DNA]</scope>
    <source>
        <strain evidence="6 7">SYSU DXS3180</strain>
    </source>
</reference>